<accession>A0A448HK28</accession>
<dbReference type="EMBL" id="LR134350">
    <property type="protein sequence ID" value="VEG30100.1"/>
    <property type="molecule type" value="Genomic_DNA"/>
</dbReference>
<dbReference type="InterPro" id="IPR052509">
    <property type="entry name" value="Metal_resp_DNA-bind_regulator"/>
</dbReference>
<reference evidence="3 4" key="1">
    <citation type="submission" date="2018-12" db="EMBL/GenBank/DDBJ databases">
        <authorList>
            <consortium name="Pathogen Informatics"/>
        </authorList>
    </citation>
    <scope>NUCLEOTIDE SEQUENCE [LARGE SCALE GENOMIC DNA]</scope>
    <source>
        <strain evidence="3 4">NCTC11636</strain>
    </source>
</reference>
<organism evidence="3 4">
    <name type="scientific">Actinomyces howellii</name>
    <dbReference type="NCBI Taxonomy" id="52771"/>
    <lineage>
        <taxon>Bacteria</taxon>
        <taxon>Bacillati</taxon>
        <taxon>Actinomycetota</taxon>
        <taxon>Actinomycetes</taxon>
        <taxon>Actinomycetales</taxon>
        <taxon>Actinomycetaceae</taxon>
        <taxon>Actinomyces</taxon>
    </lineage>
</organism>
<feature type="region of interest" description="Disordered" evidence="1">
    <location>
        <begin position="173"/>
        <end position="192"/>
    </location>
</feature>
<evidence type="ECO:0000313" key="3">
    <source>
        <dbReference type="EMBL" id="VEG30100.1"/>
    </source>
</evidence>
<dbReference type="PANTHER" id="PTHR33169:SF26">
    <property type="entry name" value="CONSERVED PROTEIN"/>
    <property type="match status" value="1"/>
</dbReference>
<dbReference type="Pfam" id="PF03551">
    <property type="entry name" value="PadR"/>
    <property type="match status" value="1"/>
</dbReference>
<proteinExistence type="predicted"/>
<evidence type="ECO:0000259" key="2">
    <source>
        <dbReference type="Pfam" id="PF03551"/>
    </source>
</evidence>
<protein>
    <submittedName>
        <fullName evidence="3">Transcriptional regulator, Acidobacterial, PadR-family</fullName>
    </submittedName>
</protein>
<feature type="domain" description="Transcription regulator PadR N-terminal" evidence="2">
    <location>
        <begin position="11"/>
        <end position="84"/>
    </location>
</feature>
<gene>
    <name evidence="3" type="ORF">NCTC11636_02576</name>
</gene>
<dbReference type="AlphaFoldDB" id="A0A448HK28"/>
<keyword evidence="4" id="KW-1185">Reference proteome</keyword>
<evidence type="ECO:0000256" key="1">
    <source>
        <dbReference type="SAM" id="MobiDB-lite"/>
    </source>
</evidence>
<dbReference type="InterPro" id="IPR036390">
    <property type="entry name" value="WH_DNA-bd_sf"/>
</dbReference>
<dbReference type="Gene3D" id="1.10.10.10">
    <property type="entry name" value="Winged helix-like DNA-binding domain superfamily/Winged helix DNA-binding domain"/>
    <property type="match status" value="1"/>
</dbReference>
<evidence type="ECO:0000313" key="4">
    <source>
        <dbReference type="Proteomes" id="UP000266895"/>
    </source>
</evidence>
<dbReference type="Proteomes" id="UP000266895">
    <property type="component" value="Chromosome"/>
</dbReference>
<dbReference type="InterPro" id="IPR036388">
    <property type="entry name" value="WH-like_DNA-bd_sf"/>
</dbReference>
<dbReference type="InterPro" id="IPR005149">
    <property type="entry name" value="Tscrpt_reg_PadR_N"/>
</dbReference>
<sequence length="192" mass="21707">MYCDVMLDLKILGFLDEGPLHGYELRRRIEELDGPGTHLSEGTLYPALTRLENAGWLVRTEEPGARGRSRRRVEITPAGRQRLHQILRDPDEGTLTCLPRFLVVLAFLSRLPDPREREEVLRRRLAILQAPAPSFFRNADGTPRRAVEEPDPFRRGMARIAGATRREEAAWLRETLGAPDRPSAAPTAPEPT</sequence>
<dbReference type="PANTHER" id="PTHR33169">
    <property type="entry name" value="PADR-FAMILY TRANSCRIPTIONAL REGULATOR"/>
    <property type="match status" value="1"/>
</dbReference>
<name>A0A448HK28_9ACTO</name>
<dbReference type="KEGG" id="ahw:NCTC11636_02576"/>
<dbReference type="SUPFAM" id="SSF46785">
    <property type="entry name" value="Winged helix' DNA-binding domain"/>
    <property type="match status" value="1"/>
</dbReference>